<reference evidence="1 2" key="1">
    <citation type="journal article" date="2014" name="Genome Biol. Evol.">
        <title>The genome of the myxosporean Thelohanellus kitauei shows adaptations to nutrient acquisition within its fish host.</title>
        <authorList>
            <person name="Yang Y."/>
            <person name="Xiong J."/>
            <person name="Zhou Z."/>
            <person name="Huo F."/>
            <person name="Miao W."/>
            <person name="Ran C."/>
            <person name="Liu Y."/>
            <person name="Zhang J."/>
            <person name="Feng J."/>
            <person name="Wang M."/>
            <person name="Wang M."/>
            <person name="Wang L."/>
            <person name="Yao B."/>
        </authorList>
    </citation>
    <scope>NUCLEOTIDE SEQUENCE [LARGE SCALE GENOMIC DNA]</scope>
    <source>
        <strain evidence="1">Wuqing</strain>
    </source>
</reference>
<gene>
    <name evidence="1" type="ORF">RF11_13158</name>
</gene>
<name>A0A0C2MUJ4_THEKT</name>
<keyword evidence="2" id="KW-1185">Reference proteome</keyword>
<sequence>MRSFAQKYLCRWEKYRLRITSIYSPQTLTVNYPIGLSEVVDVNISVSLCRKAALFIDNPISTKSPIVQTNLDLGYGLHGMSMVVNIAHSASSLSELSPDSMITDLSSPYFPISQNGGNRMECAGVFHYRTHSVLKFRTLHSDTYFHSQNFHLTFESYHTTPESKNGWLEIALVGSGYHFLCSKSQVADYN</sequence>
<proteinExistence type="predicted"/>
<dbReference type="AlphaFoldDB" id="A0A0C2MUJ4"/>
<dbReference type="Proteomes" id="UP000031668">
    <property type="component" value="Unassembled WGS sequence"/>
</dbReference>
<comment type="caution">
    <text evidence="1">The sequence shown here is derived from an EMBL/GenBank/DDBJ whole genome shotgun (WGS) entry which is preliminary data.</text>
</comment>
<protein>
    <submittedName>
        <fullName evidence="1">Uncharacterized protein</fullName>
    </submittedName>
</protein>
<organism evidence="1 2">
    <name type="scientific">Thelohanellus kitauei</name>
    <name type="common">Myxosporean</name>
    <dbReference type="NCBI Taxonomy" id="669202"/>
    <lineage>
        <taxon>Eukaryota</taxon>
        <taxon>Metazoa</taxon>
        <taxon>Cnidaria</taxon>
        <taxon>Myxozoa</taxon>
        <taxon>Myxosporea</taxon>
        <taxon>Bivalvulida</taxon>
        <taxon>Platysporina</taxon>
        <taxon>Myxobolidae</taxon>
        <taxon>Thelohanellus</taxon>
    </lineage>
</organism>
<dbReference type="EMBL" id="JWZT01001886">
    <property type="protein sequence ID" value="KII71006.1"/>
    <property type="molecule type" value="Genomic_DNA"/>
</dbReference>
<accession>A0A0C2MUJ4</accession>
<evidence type="ECO:0000313" key="1">
    <source>
        <dbReference type="EMBL" id="KII71006.1"/>
    </source>
</evidence>
<evidence type="ECO:0000313" key="2">
    <source>
        <dbReference type="Proteomes" id="UP000031668"/>
    </source>
</evidence>